<proteinExistence type="predicted"/>
<dbReference type="EMBL" id="STGX01000016">
    <property type="protein sequence ID" value="THV25920.1"/>
    <property type="molecule type" value="Genomic_DNA"/>
</dbReference>
<feature type="transmembrane region" description="Helical" evidence="1">
    <location>
        <begin position="82"/>
        <end position="103"/>
    </location>
</feature>
<keyword evidence="1" id="KW-0812">Transmembrane</keyword>
<feature type="transmembrane region" description="Helical" evidence="1">
    <location>
        <begin position="170"/>
        <end position="190"/>
    </location>
</feature>
<gene>
    <name evidence="2" type="ORF">E9998_19485</name>
</gene>
<dbReference type="PANTHER" id="PTHR37305">
    <property type="entry name" value="INTEGRAL MEMBRANE PROTEIN-RELATED"/>
    <property type="match status" value="1"/>
</dbReference>
<feature type="transmembrane region" description="Helical" evidence="1">
    <location>
        <begin position="124"/>
        <end position="150"/>
    </location>
</feature>
<organism evidence="2 3">
    <name type="scientific">Glycomyces paridis</name>
    <dbReference type="NCBI Taxonomy" id="2126555"/>
    <lineage>
        <taxon>Bacteria</taxon>
        <taxon>Bacillati</taxon>
        <taxon>Actinomycetota</taxon>
        <taxon>Actinomycetes</taxon>
        <taxon>Glycomycetales</taxon>
        <taxon>Glycomycetaceae</taxon>
        <taxon>Glycomyces</taxon>
    </lineage>
</organism>
<dbReference type="GO" id="GO:0005886">
    <property type="term" value="C:plasma membrane"/>
    <property type="evidence" value="ECO:0007669"/>
    <property type="project" value="UniProtKB-SubCell"/>
</dbReference>
<dbReference type="AlphaFoldDB" id="A0A4S8P6M0"/>
<dbReference type="GO" id="GO:0140359">
    <property type="term" value="F:ABC-type transporter activity"/>
    <property type="evidence" value="ECO:0007669"/>
    <property type="project" value="InterPro"/>
</dbReference>
<dbReference type="RefSeq" id="WP_136531368.1">
    <property type="nucleotide sequence ID" value="NZ_STGX01000016.1"/>
</dbReference>
<reference evidence="2 3" key="1">
    <citation type="journal article" date="2018" name="Int. J. Syst. Evol. Microbiol.">
        <title>Glycomyces paridis sp. nov., isolated from the medicinal plant Paris polyphylla.</title>
        <authorList>
            <person name="Fang X.M."/>
            <person name="Bai J.L."/>
            <person name="Su J."/>
            <person name="Zhao L.L."/>
            <person name="Liu H.Y."/>
            <person name="Ma B.P."/>
            <person name="Zhang Y.Q."/>
            <person name="Yu L.Y."/>
        </authorList>
    </citation>
    <scope>NUCLEOTIDE SEQUENCE [LARGE SCALE GENOMIC DNA]</scope>
    <source>
        <strain evidence="2 3">CPCC 204357</strain>
    </source>
</reference>
<keyword evidence="3" id="KW-1185">Reference proteome</keyword>
<feature type="transmembrane region" description="Helical" evidence="1">
    <location>
        <begin position="250"/>
        <end position="268"/>
    </location>
</feature>
<feature type="transmembrane region" description="Helical" evidence="1">
    <location>
        <begin position="197"/>
        <end position="218"/>
    </location>
</feature>
<protein>
    <submittedName>
        <fullName evidence="2">ABC transporter permease</fullName>
    </submittedName>
</protein>
<sequence length="273" mass="28608">MTAAVMTDGPAVFAPSEKYRLSAAGLLRSEWTKLWSLRSTWIVLLCAVVFSAGLGALIAASIPSEQATGGAETALGVSMSGVGLASVFVAVLAILTVTGEYSTGSIRSTMTAAPKRLSVLWSKAAVYAAVVAVLFTVMVFLTFFITQALFGDNGLGGVSLSDDGVLRALFGYAAMIVYLALLALGIGSILRNSAGSIGFYIGVIMILPQLATLLPWNWVSDVTPYAPGNVMNTIMLVDPTGAEVGLGESWLWMGVWLVVTYGLAAVLLKRRDV</sequence>
<dbReference type="Pfam" id="PF12730">
    <property type="entry name" value="ABC2_membrane_4"/>
    <property type="match status" value="1"/>
</dbReference>
<dbReference type="PANTHER" id="PTHR37305:SF1">
    <property type="entry name" value="MEMBRANE PROTEIN"/>
    <property type="match status" value="1"/>
</dbReference>
<name>A0A4S8P6M0_9ACTN</name>
<keyword evidence="1" id="KW-1133">Transmembrane helix</keyword>
<accession>A0A4S8P6M0</accession>
<dbReference type="Proteomes" id="UP000305792">
    <property type="component" value="Unassembled WGS sequence"/>
</dbReference>
<evidence type="ECO:0000313" key="3">
    <source>
        <dbReference type="Proteomes" id="UP000305792"/>
    </source>
</evidence>
<evidence type="ECO:0000256" key="1">
    <source>
        <dbReference type="SAM" id="Phobius"/>
    </source>
</evidence>
<keyword evidence="1" id="KW-0472">Membrane</keyword>
<dbReference type="OrthoDB" id="3297477at2"/>
<comment type="caution">
    <text evidence="2">The sequence shown here is derived from an EMBL/GenBank/DDBJ whole genome shotgun (WGS) entry which is preliminary data.</text>
</comment>
<feature type="transmembrane region" description="Helical" evidence="1">
    <location>
        <begin position="41"/>
        <end position="62"/>
    </location>
</feature>
<evidence type="ECO:0000313" key="2">
    <source>
        <dbReference type="EMBL" id="THV25920.1"/>
    </source>
</evidence>